<dbReference type="Pfam" id="PF01545">
    <property type="entry name" value="Cation_efflux"/>
    <property type="match status" value="1"/>
</dbReference>
<gene>
    <name evidence="12" type="ORF">N7539_006507</name>
</gene>
<sequence>MSAGASPSLVEVTELPTAKSHSHGRGRGHGHSRSARWAQPPLPSPQEYSNASNSPLSKPLDNEPGSYSYRHASRPSVHAHGHSNSFQSSGHHSNPSTASTIYHDPSHSHAHDHTHSHDHDHHHHNHHHHHEGNPSQSHNHQLQSAMTTQDTPRAKPKLLSETMRGVLLASPWIILSWSARGYGQTNSPEDPSTPFNESLGRVGTMVGMLTAMTMFTFGCGAIVVENIPSSKSSTAASFKFPRLPRASVQVGKLAILQTLSVALPVYAALNVGGFLVAFIHLLIAASGIPGGVRRGYLQQYSKKMFTLAVLGVTVLLSFFGMNKPWGSSPTGGYVALSLSAVVFPPFFPRSILEDPNSEPGLSVQSIAQQDKPQGSGQRSVTPKADGSLAILTGPVLAALTIILSGGKTLSAWELITLMPTAILFALALFIWSPQSLFSRNKIGLAASSSIAALLCCPNKEDDLLFNYAVRAILVLVGFYASKMDDRHLTEGDHSHAHTHPNHHHGHSSAANAEATRVTKWLLRRSEDYPLLHSILKESDSRSIFYFMCLNFTFMLVQLSYGFLTGSLGLLSDSIHMFFDCLALVVGLCAAVMSKWPPNSRFPYGYGKVDTLSGFANGIFLMIISAEIIYEAVERLSSGSQMHRIGELLAVSVAGLLVNLVGIFSFEHGHHHHGHDHGHDHSHGNENMHGIFLHILADTLGSVAVVISTICVHYSGWAGWDPLASCFIAILIFASAVPLVSGTAKSLLLTLPADTEYNIRETLAGVSTLRGVVSYTVPKFWLDDTNSASSSGHDHAHGHGHIHDQSHDHHHHHPHHHDHDHSGHDHSHDHDHDHDHDLGHKHKSQNVLGVIHVIASRGSDLEDVRHRTVDYLREKGMDVVVQVERDGDGRCWCGAGNKSP</sequence>
<dbReference type="GO" id="GO:0005794">
    <property type="term" value="C:Golgi apparatus"/>
    <property type="evidence" value="ECO:0007669"/>
    <property type="project" value="TreeGrafter"/>
</dbReference>
<evidence type="ECO:0000256" key="1">
    <source>
        <dbReference type="ARBA" id="ARBA00004141"/>
    </source>
</evidence>
<keyword evidence="6 8" id="KW-0406">Ion transport</keyword>
<dbReference type="Proteomes" id="UP001148312">
    <property type="component" value="Unassembled WGS sequence"/>
</dbReference>
<feature type="compositionally biased region" description="Polar residues" evidence="9">
    <location>
        <begin position="133"/>
        <end position="151"/>
    </location>
</feature>
<dbReference type="EMBL" id="JAPWDQ010000008">
    <property type="protein sequence ID" value="KAJ5483061.1"/>
    <property type="molecule type" value="Genomic_DNA"/>
</dbReference>
<dbReference type="GO" id="GO:0031410">
    <property type="term" value="C:cytoplasmic vesicle"/>
    <property type="evidence" value="ECO:0007669"/>
    <property type="project" value="TreeGrafter"/>
</dbReference>
<proteinExistence type="inferred from homology"/>
<evidence type="ECO:0000256" key="6">
    <source>
        <dbReference type="ARBA" id="ARBA00023065"/>
    </source>
</evidence>
<comment type="similarity">
    <text evidence="2 8">Belongs to the cation diffusion facilitator (CDF) transporter (TC 2.A.4) family. SLC30A subfamily.</text>
</comment>
<dbReference type="PANTHER" id="PTHR45755">
    <property type="match status" value="1"/>
</dbReference>
<dbReference type="GO" id="GO:0005789">
    <property type="term" value="C:endoplasmic reticulum membrane"/>
    <property type="evidence" value="ECO:0007669"/>
    <property type="project" value="UniProtKB-SubCell"/>
</dbReference>
<keyword evidence="5 10" id="KW-1133">Transmembrane helix</keyword>
<comment type="function">
    <text evidence="8">Functions as a zinc transporter.</text>
</comment>
<dbReference type="SUPFAM" id="SSF161111">
    <property type="entry name" value="Cation efflux protein transmembrane domain-like"/>
    <property type="match status" value="1"/>
</dbReference>
<reference evidence="12" key="1">
    <citation type="submission" date="2022-12" db="EMBL/GenBank/DDBJ databases">
        <authorList>
            <person name="Petersen C."/>
        </authorList>
    </citation>
    <scope>NUCLEOTIDE SEQUENCE</scope>
    <source>
        <strain evidence="12">IBT 30728</strain>
    </source>
</reference>
<dbReference type="FunFam" id="1.20.1510.10:FF:000014">
    <property type="entry name" value="Cation efflux protein/ zinc transporter"/>
    <property type="match status" value="1"/>
</dbReference>
<feature type="transmembrane region" description="Helical" evidence="10">
    <location>
        <begin position="304"/>
        <end position="321"/>
    </location>
</feature>
<feature type="compositionally biased region" description="Polar residues" evidence="9">
    <location>
        <begin position="82"/>
        <end position="100"/>
    </location>
</feature>
<feature type="transmembrane region" description="Helical" evidence="10">
    <location>
        <begin position="575"/>
        <end position="593"/>
    </location>
</feature>
<feature type="compositionally biased region" description="Polar residues" evidence="9">
    <location>
        <begin position="362"/>
        <end position="380"/>
    </location>
</feature>
<organism evidence="12 13">
    <name type="scientific">Penicillium diatomitis</name>
    <dbReference type="NCBI Taxonomy" id="2819901"/>
    <lineage>
        <taxon>Eukaryota</taxon>
        <taxon>Fungi</taxon>
        <taxon>Dikarya</taxon>
        <taxon>Ascomycota</taxon>
        <taxon>Pezizomycotina</taxon>
        <taxon>Eurotiomycetes</taxon>
        <taxon>Eurotiomycetidae</taxon>
        <taxon>Eurotiales</taxon>
        <taxon>Aspergillaceae</taxon>
        <taxon>Penicillium</taxon>
    </lineage>
</organism>
<feature type="transmembrane region" description="Helical" evidence="10">
    <location>
        <begin position="388"/>
        <end position="405"/>
    </location>
</feature>
<feature type="transmembrane region" description="Helical" evidence="10">
    <location>
        <begin position="543"/>
        <end position="563"/>
    </location>
</feature>
<accession>A0A9W9X3B0</accession>
<evidence type="ECO:0000256" key="10">
    <source>
        <dbReference type="SAM" id="Phobius"/>
    </source>
</evidence>
<feature type="transmembrane region" description="Helical" evidence="10">
    <location>
        <begin position="644"/>
        <end position="665"/>
    </location>
</feature>
<evidence type="ECO:0000256" key="8">
    <source>
        <dbReference type="RuleBase" id="RU369017"/>
    </source>
</evidence>
<keyword evidence="7 10" id="KW-0472">Membrane</keyword>
<evidence type="ECO:0000256" key="2">
    <source>
        <dbReference type="ARBA" id="ARBA00008873"/>
    </source>
</evidence>
<feature type="compositionally biased region" description="Basic residues" evidence="9">
    <location>
        <begin position="71"/>
        <end position="81"/>
    </location>
</feature>
<feature type="transmembrane region" description="Helical" evidence="10">
    <location>
        <begin position="202"/>
        <end position="225"/>
    </location>
</feature>
<name>A0A9W9X3B0_9EURO</name>
<dbReference type="GeneID" id="81626358"/>
<evidence type="ECO:0000256" key="5">
    <source>
        <dbReference type="ARBA" id="ARBA00022989"/>
    </source>
</evidence>
<protein>
    <recommendedName>
        <fullName evidence="8">Zinc transporter</fullName>
    </recommendedName>
</protein>
<dbReference type="GO" id="GO:0006882">
    <property type="term" value="P:intracellular zinc ion homeostasis"/>
    <property type="evidence" value="ECO:0007669"/>
    <property type="project" value="InterPro"/>
</dbReference>
<dbReference type="AlphaFoldDB" id="A0A9W9X3B0"/>
<dbReference type="NCBIfam" id="TIGR01297">
    <property type="entry name" value="CDF"/>
    <property type="match status" value="1"/>
</dbReference>
<feature type="region of interest" description="Disordered" evidence="9">
    <location>
        <begin position="1"/>
        <end position="153"/>
    </location>
</feature>
<evidence type="ECO:0000256" key="4">
    <source>
        <dbReference type="ARBA" id="ARBA00022692"/>
    </source>
</evidence>
<keyword evidence="4 10" id="KW-0812">Transmembrane</keyword>
<dbReference type="GO" id="GO:1904257">
    <property type="term" value="P:zinc ion import into Golgi lumen"/>
    <property type="evidence" value="ECO:0007669"/>
    <property type="project" value="TreeGrafter"/>
</dbReference>
<feature type="domain" description="Cation efflux protein transmembrane" evidence="11">
    <location>
        <begin position="543"/>
        <end position="747"/>
    </location>
</feature>
<comment type="caution">
    <text evidence="12">The sequence shown here is derived from an EMBL/GenBank/DDBJ whole genome shotgun (WGS) entry which is preliminary data.</text>
</comment>
<dbReference type="PANTHER" id="PTHR45755:SF4">
    <property type="entry name" value="ZINC TRANSPORTER 7"/>
    <property type="match status" value="1"/>
</dbReference>
<dbReference type="InterPro" id="IPR058533">
    <property type="entry name" value="Cation_efflux_TM"/>
</dbReference>
<feature type="transmembrane region" description="Helical" evidence="10">
    <location>
        <begin position="613"/>
        <end position="632"/>
    </location>
</feature>
<feature type="compositionally biased region" description="Basic residues" evidence="9">
    <location>
        <begin position="120"/>
        <end position="130"/>
    </location>
</feature>
<evidence type="ECO:0000259" key="11">
    <source>
        <dbReference type="Pfam" id="PF01545"/>
    </source>
</evidence>
<evidence type="ECO:0000313" key="12">
    <source>
        <dbReference type="EMBL" id="KAJ5483061.1"/>
    </source>
</evidence>
<evidence type="ECO:0000313" key="13">
    <source>
        <dbReference type="Proteomes" id="UP001148312"/>
    </source>
</evidence>
<dbReference type="InterPro" id="IPR002524">
    <property type="entry name" value="Cation_efflux"/>
</dbReference>
<feature type="region of interest" description="Disordered" evidence="9">
    <location>
        <begin position="490"/>
        <end position="511"/>
    </location>
</feature>
<evidence type="ECO:0000256" key="3">
    <source>
        <dbReference type="ARBA" id="ARBA00022448"/>
    </source>
</evidence>
<feature type="compositionally biased region" description="Basic and acidic residues" evidence="9">
    <location>
        <begin position="816"/>
        <end position="837"/>
    </location>
</feature>
<feature type="transmembrane region" description="Helical" evidence="10">
    <location>
        <begin position="273"/>
        <end position="292"/>
    </location>
</feature>
<feature type="compositionally biased region" description="Basic residues" evidence="9">
    <location>
        <begin position="20"/>
        <end position="34"/>
    </location>
</feature>
<dbReference type="RefSeq" id="XP_056789033.1">
    <property type="nucleotide sequence ID" value="XM_056936109.1"/>
</dbReference>
<feature type="compositionally biased region" description="Polar residues" evidence="9">
    <location>
        <begin position="46"/>
        <end position="56"/>
    </location>
</feature>
<dbReference type="Gene3D" id="1.20.1510.10">
    <property type="entry name" value="Cation efflux protein transmembrane domain"/>
    <property type="match status" value="1"/>
</dbReference>
<dbReference type="InterPro" id="IPR045316">
    <property type="entry name" value="Msc2-like"/>
</dbReference>
<feature type="region of interest" description="Disordered" evidence="9">
    <location>
        <begin position="356"/>
        <end position="381"/>
    </location>
</feature>
<keyword evidence="13" id="KW-1185">Reference proteome</keyword>
<feature type="compositionally biased region" description="Basic and acidic residues" evidence="9">
    <location>
        <begin position="791"/>
        <end position="806"/>
    </location>
</feature>
<feature type="region of interest" description="Disordered" evidence="9">
    <location>
        <begin position="790"/>
        <end position="840"/>
    </location>
</feature>
<feature type="compositionally biased region" description="Basic residues" evidence="9">
    <location>
        <begin position="496"/>
        <end position="506"/>
    </location>
</feature>
<feature type="compositionally biased region" description="Basic and acidic residues" evidence="9">
    <location>
        <begin position="104"/>
        <end position="119"/>
    </location>
</feature>
<comment type="subcellular location">
    <subcellularLocation>
        <location evidence="8">Endoplasmic reticulum membrane</location>
        <topology evidence="8">Multi-pass membrane protein</topology>
    </subcellularLocation>
    <subcellularLocation>
        <location evidence="1">Membrane</location>
        <topology evidence="1">Multi-pass membrane protein</topology>
    </subcellularLocation>
</comment>
<evidence type="ECO:0000256" key="9">
    <source>
        <dbReference type="SAM" id="MobiDB-lite"/>
    </source>
</evidence>
<dbReference type="GO" id="GO:0005385">
    <property type="term" value="F:zinc ion transmembrane transporter activity"/>
    <property type="evidence" value="ECO:0007669"/>
    <property type="project" value="UniProtKB-UniRule"/>
</dbReference>
<reference evidence="12" key="2">
    <citation type="journal article" date="2023" name="IMA Fungus">
        <title>Comparative genomic study of the Penicillium genus elucidates a diverse pangenome and 15 lateral gene transfer events.</title>
        <authorList>
            <person name="Petersen C."/>
            <person name="Sorensen T."/>
            <person name="Nielsen M.R."/>
            <person name="Sondergaard T.E."/>
            <person name="Sorensen J.L."/>
            <person name="Fitzpatrick D.A."/>
            <person name="Frisvad J.C."/>
            <person name="Nielsen K.L."/>
        </authorList>
    </citation>
    <scope>NUCLEOTIDE SEQUENCE</scope>
    <source>
        <strain evidence="12">IBT 30728</strain>
    </source>
</reference>
<feature type="transmembrane region" description="Helical" evidence="10">
    <location>
        <begin position="722"/>
        <end position="740"/>
    </location>
</feature>
<feature type="transmembrane region" description="Helical" evidence="10">
    <location>
        <begin position="690"/>
        <end position="710"/>
    </location>
</feature>
<evidence type="ECO:0000256" key="7">
    <source>
        <dbReference type="ARBA" id="ARBA00023136"/>
    </source>
</evidence>
<feature type="transmembrane region" description="Helical" evidence="10">
    <location>
        <begin position="411"/>
        <end position="431"/>
    </location>
</feature>
<dbReference type="InterPro" id="IPR027469">
    <property type="entry name" value="Cation_efflux_TMD_sf"/>
</dbReference>
<keyword evidence="8" id="KW-0256">Endoplasmic reticulum</keyword>
<keyword evidence="3 8" id="KW-0813">Transport</keyword>